<feature type="transmembrane region" description="Helical" evidence="8">
    <location>
        <begin position="29"/>
        <end position="51"/>
    </location>
</feature>
<dbReference type="PROSITE" id="PS50850">
    <property type="entry name" value="MFS"/>
    <property type="match status" value="1"/>
</dbReference>
<dbReference type="Pfam" id="PF07690">
    <property type="entry name" value="MFS_1"/>
    <property type="match status" value="1"/>
</dbReference>
<name>A0ABQ5TAD3_9CAUL</name>
<reference evidence="10" key="2">
    <citation type="submission" date="2023-01" db="EMBL/GenBank/DDBJ databases">
        <authorList>
            <person name="Sun Q."/>
            <person name="Evtushenko L."/>
        </authorList>
    </citation>
    <scope>NUCLEOTIDE SEQUENCE</scope>
    <source>
        <strain evidence="10">VKM B-1499</strain>
    </source>
</reference>
<feature type="transmembrane region" description="Helical" evidence="8">
    <location>
        <begin position="328"/>
        <end position="351"/>
    </location>
</feature>
<evidence type="ECO:0000259" key="9">
    <source>
        <dbReference type="PROSITE" id="PS50850"/>
    </source>
</evidence>
<feature type="transmembrane region" description="Helical" evidence="8">
    <location>
        <begin position="237"/>
        <end position="255"/>
    </location>
</feature>
<keyword evidence="4" id="KW-1003">Cell membrane</keyword>
<feature type="transmembrane region" description="Helical" evidence="8">
    <location>
        <begin position="390"/>
        <end position="411"/>
    </location>
</feature>
<dbReference type="Gene3D" id="1.20.1720.10">
    <property type="entry name" value="Multidrug resistance protein D"/>
    <property type="match status" value="1"/>
</dbReference>
<comment type="caution">
    <text evidence="10">The sequence shown here is derived from an EMBL/GenBank/DDBJ whole genome shotgun (WGS) entry which is preliminary data.</text>
</comment>
<feature type="transmembrane region" description="Helical" evidence="8">
    <location>
        <begin position="363"/>
        <end position="384"/>
    </location>
</feature>
<dbReference type="PANTHER" id="PTHR42718:SF9">
    <property type="entry name" value="MAJOR FACILITATOR SUPERFAMILY MULTIDRUG TRANSPORTER MFSC"/>
    <property type="match status" value="1"/>
</dbReference>
<evidence type="ECO:0000256" key="8">
    <source>
        <dbReference type="RuleBase" id="RU365088"/>
    </source>
</evidence>
<feature type="transmembrane region" description="Helical" evidence="8">
    <location>
        <begin position="275"/>
        <end position="295"/>
    </location>
</feature>
<feature type="transmembrane region" description="Helical" evidence="8">
    <location>
        <begin position="71"/>
        <end position="87"/>
    </location>
</feature>
<feature type="transmembrane region" description="Helical" evidence="8">
    <location>
        <begin position="99"/>
        <end position="118"/>
    </location>
</feature>
<reference evidence="10" key="1">
    <citation type="journal article" date="2014" name="Int. J. Syst. Evol. Microbiol.">
        <title>Complete genome of a new Firmicutes species belonging to the dominant human colonic microbiota ('Ruminococcus bicirculans') reveals two chromosomes and a selective capacity to utilize plant glucans.</title>
        <authorList>
            <consortium name="NISC Comparative Sequencing Program"/>
            <person name="Wegmann U."/>
            <person name="Louis P."/>
            <person name="Goesmann A."/>
            <person name="Henrissat B."/>
            <person name="Duncan S.H."/>
            <person name="Flint H.J."/>
        </authorList>
    </citation>
    <scope>NUCLEOTIDE SEQUENCE</scope>
    <source>
        <strain evidence="10">VKM B-1499</strain>
    </source>
</reference>
<keyword evidence="11" id="KW-1185">Reference proteome</keyword>
<organism evidence="10 11">
    <name type="scientific">Brevundimonas intermedia</name>
    <dbReference type="NCBI Taxonomy" id="74315"/>
    <lineage>
        <taxon>Bacteria</taxon>
        <taxon>Pseudomonadati</taxon>
        <taxon>Pseudomonadota</taxon>
        <taxon>Alphaproteobacteria</taxon>
        <taxon>Caulobacterales</taxon>
        <taxon>Caulobacteraceae</taxon>
        <taxon>Brevundimonas</taxon>
    </lineage>
</organism>
<gene>
    <name evidence="10" type="ORF">GCM10017620_19920</name>
</gene>
<accession>A0ABQ5TAD3</accession>
<dbReference type="EMBL" id="BSFD01000005">
    <property type="protein sequence ID" value="GLK49019.1"/>
    <property type="molecule type" value="Genomic_DNA"/>
</dbReference>
<dbReference type="CDD" id="cd17320">
    <property type="entry name" value="MFS_MdfA_MDR_like"/>
    <property type="match status" value="1"/>
</dbReference>
<dbReference type="Proteomes" id="UP001143509">
    <property type="component" value="Unassembled WGS sequence"/>
</dbReference>
<evidence type="ECO:0000256" key="5">
    <source>
        <dbReference type="ARBA" id="ARBA00022692"/>
    </source>
</evidence>
<dbReference type="PANTHER" id="PTHR42718">
    <property type="entry name" value="MAJOR FACILITATOR SUPERFAMILY MULTIDRUG TRANSPORTER MFSC"/>
    <property type="match status" value="1"/>
</dbReference>
<keyword evidence="7 8" id="KW-0472">Membrane</keyword>
<dbReference type="NCBIfam" id="TIGR00710">
    <property type="entry name" value="efflux_Bcr_CflA"/>
    <property type="match status" value="1"/>
</dbReference>
<keyword evidence="6 8" id="KW-1133">Transmembrane helix</keyword>
<evidence type="ECO:0000256" key="7">
    <source>
        <dbReference type="ARBA" id="ARBA00023136"/>
    </source>
</evidence>
<proteinExistence type="inferred from homology"/>
<evidence type="ECO:0000256" key="2">
    <source>
        <dbReference type="ARBA" id="ARBA00006236"/>
    </source>
</evidence>
<evidence type="ECO:0000313" key="10">
    <source>
        <dbReference type="EMBL" id="GLK49019.1"/>
    </source>
</evidence>
<feature type="transmembrane region" description="Helical" evidence="8">
    <location>
        <begin position="302"/>
        <end position="322"/>
    </location>
</feature>
<evidence type="ECO:0000256" key="3">
    <source>
        <dbReference type="ARBA" id="ARBA00022448"/>
    </source>
</evidence>
<dbReference type="SUPFAM" id="SSF103473">
    <property type="entry name" value="MFS general substrate transporter"/>
    <property type="match status" value="1"/>
</dbReference>
<evidence type="ECO:0000313" key="11">
    <source>
        <dbReference type="Proteomes" id="UP001143509"/>
    </source>
</evidence>
<dbReference type="InterPro" id="IPR036259">
    <property type="entry name" value="MFS_trans_sf"/>
</dbReference>
<feature type="domain" description="Major facilitator superfamily (MFS) profile" evidence="9">
    <location>
        <begin position="29"/>
        <end position="417"/>
    </location>
</feature>
<comment type="subcellular location">
    <subcellularLocation>
        <location evidence="8">Cell inner membrane</location>
        <topology evidence="8">Multi-pass membrane protein</topology>
    </subcellularLocation>
    <subcellularLocation>
        <location evidence="1">Cell membrane</location>
        <topology evidence="1">Multi-pass membrane protein</topology>
    </subcellularLocation>
</comment>
<dbReference type="InterPro" id="IPR011701">
    <property type="entry name" value="MFS"/>
</dbReference>
<evidence type="ECO:0000256" key="4">
    <source>
        <dbReference type="ARBA" id="ARBA00022475"/>
    </source>
</evidence>
<dbReference type="InterPro" id="IPR004812">
    <property type="entry name" value="Efflux_drug-R_Bcr/CmlA"/>
</dbReference>
<evidence type="ECO:0000256" key="1">
    <source>
        <dbReference type="ARBA" id="ARBA00004651"/>
    </source>
</evidence>
<protein>
    <recommendedName>
        <fullName evidence="8">Bcr/CflA family efflux transporter</fullName>
    </recommendedName>
</protein>
<keyword evidence="5 8" id="KW-0812">Transmembrane</keyword>
<feature type="transmembrane region" description="Helical" evidence="8">
    <location>
        <begin position="185"/>
        <end position="205"/>
    </location>
</feature>
<feature type="transmembrane region" description="Helical" evidence="8">
    <location>
        <begin position="124"/>
        <end position="145"/>
    </location>
</feature>
<sequence>MVADRGLTAHLARMSSSLASAPAKKELGFVEFVCLIALMMALNALAIDSMLPALPHIGEDLGVANENSRQWVVTAYLLGFGGAQLIYGPLADRFGRKSVLLFGVGVYVVFSLLATLAPTFDMLILARIGQGLGSACTRVLAVSIVRDRYEGRTMARVMSFSFLVFLGVPILAPSIGQLIMLVGPWRWIFAALGLVGVALSVWAFLRLPETLKPEDRLPIQVKRLTSAYKTALTDRTAMGYTLAMTAITGALFGFINSSQQIFADVFDAEAVFPAVFALIAGGIAVASIVNARLVVKLGSRKISHTALIGFTGISAIHAVVALSGHETLWTFAILQTLTMFCFGLIAGNFGAMAMETMGRIAGTAASIQGFISTIFGSLLGFAVGQQFNGTTVPMVLGFTVFGLIALAWVLFAERGRLFRAHHAPAPAAH</sequence>
<feature type="transmembrane region" description="Helical" evidence="8">
    <location>
        <begin position="157"/>
        <end position="179"/>
    </location>
</feature>
<keyword evidence="3 8" id="KW-0813">Transport</keyword>
<evidence type="ECO:0000256" key="6">
    <source>
        <dbReference type="ARBA" id="ARBA00022989"/>
    </source>
</evidence>
<comment type="similarity">
    <text evidence="2 8">Belongs to the major facilitator superfamily. Bcr/CmlA family.</text>
</comment>
<dbReference type="InterPro" id="IPR020846">
    <property type="entry name" value="MFS_dom"/>
</dbReference>
<keyword evidence="8" id="KW-0997">Cell inner membrane</keyword>